<gene>
    <name evidence="1" type="ORF">X975_10544</name>
</gene>
<feature type="non-terminal residue" evidence="1">
    <location>
        <position position="80"/>
    </location>
</feature>
<organism evidence="1 2">
    <name type="scientific">Stegodyphus mimosarum</name>
    <name type="common">African social velvet spider</name>
    <dbReference type="NCBI Taxonomy" id="407821"/>
    <lineage>
        <taxon>Eukaryota</taxon>
        <taxon>Metazoa</taxon>
        <taxon>Ecdysozoa</taxon>
        <taxon>Arthropoda</taxon>
        <taxon>Chelicerata</taxon>
        <taxon>Arachnida</taxon>
        <taxon>Araneae</taxon>
        <taxon>Araneomorphae</taxon>
        <taxon>Entelegynae</taxon>
        <taxon>Eresoidea</taxon>
        <taxon>Eresidae</taxon>
        <taxon>Stegodyphus</taxon>
    </lineage>
</organism>
<name>A0A087SWG5_STEMI</name>
<dbReference type="AlphaFoldDB" id="A0A087SWG5"/>
<keyword evidence="2" id="KW-1185">Reference proteome</keyword>
<evidence type="ECO:0000313" key="1">
    <source>
        <dbReference type="EMBL" id="KFM57204.1"/>
    </source>
</evidence>
<reference evidence="1 2" key="1">
    <citation type="submission" date="2013-11" db="EMBL/GenBank/DDBJ databases">
        <title>Genome sequencing of Stegodyphus mimosarum.</title>
        <authorList>
            <person name="Bechsgaard J."/>
        </authorList>
    </citation>
    <scope>NUCLEOTIDE SEQUENCE [LARGE SCALE GENOMIC DNA]</scope>
</reference>
<dbReference type="EMBL" id="KK112263">
    <property type="protein sequence ID" value="KFM57204.1"/>
    <property type="molecule type" value="Genomic_DNA"/>
</dbReference>
<accession>A0A087SWG5</accession>
<sequence length="80" mass="9287">MNQRMPLISGVSQILVAWEHTKNPDLHAWRRFVKNVSNFTRNLIFTLSAGQTASTMEFSTNALMLCFTTMKRRISRELLK</sequence>
<dbReference type="Proteomes" id="UP000054359">
    <property type="component" value="Unassembled WGS sequence"/>
</dbReference>
<proteinExistence type="predicted"/>
<evidence type="ECO:0000313" key="2">
    <source>
        <dbReference type="Proteomes" id="UP000054359"/>
    </source>
</evidence>
<protein>
    <submittedName>
        <fullName evidence="1">Uncharacterized protein</fullName>
    </submittedName>
</protein>